<proteinExistence type="predicted"/>
<feature type="transmembrane region" description="Helical" evidence="1">
    <location>
        <begin position="187"/>
        <end position="207"/>
    </location>
</feature>
<dbReference type="InterPro" id="IPR043831">
    <property type="entry name" value="DUF5808"/>
</dbReference>
<feature type="transmembrane region" description="Helical" evidence="1">
    <location>
        <begin position="138"/>
        <end position="158"/>
    </location>
</feature>
<dbReference type="PANTHER" id="PTHR37810">
    <property type="entry name" value="IMMUNITY PROTEIN SDPI"/>
    <property type="match status" value="1"/>
</dbReference>
<evidence type="ECO:0000313" key="4">
    <source>
        <dbReference type="EMBL" id="TJY38927.1"/>
    </source>
</evidence>
<dbReference type="GO" id="GO:0009636">
    <property type="term" value="P:response to toxic substance"/>
    <property type="evidence" value="ECO:0007669"/>
    <property type="project" value="TreeGrafter"/>
</dbReference>
<feature type="transmembrane region" description="Helical" evidence="1">
    <location>
        <begin position="6"/>
        <end position="31"/>
    </location>
</feature>
<protein>
    <submittedName>
        <fullName evidence="4">DUF1648 domain-containing protein</fullName>
    </submittedName>
</protein>
<feature type="domain" description="DUF5808" evidence="3">
    <location>
        <begin position="315"/>
        <end position="340"/>
    </location>
</feature>
<keyword evidence="1" id="KW-0812">Transmembrane</keyword>
<keyword evidence="5" id="KW-1185">Reference proteome</keyword>
<dbReference type="PANTHER" id="PTHR37810:SF9">
    <property type="entry name" value="MEMBRANE PROTEIN"/>
    <property type="match status" value="1"/>
</dbReference>
<dbReference type="Pfam" id="PF07853">
    <property type="entry name" value="DUF1648"/>
    <property type="match status" value="1"/>
</dbReference>
<dbReference type="InterPro" id="IPR012867">
    <property type="entry name" value="DUF1648"/>
</dbReference>
<feature type="transmembrane region" description="Helical" evidence="1">
    <location>
        <begin position="338"/>
        <end position="359"/>
    </location>
</feature>
<dbReference type="Proteomes" id="UP000309673">
    <property type="component" value="Unassembled WGS sequence"/>
</dbReference>
<feature type="transmembrane region" description="Helical" evidence="1">
    <location>
        <begin position="80"/>
        <end position="100"/>
    </location>
</feature>
<evidence type="ECO:0000259" key="3">
    <source>
        <dbReference type="Pfam" id="PF19124"/>
    </source>
</evidence>
<dbReference type="Pfam" id="PF19124">
    <property type="entry name" value="DUF5808"/>
    <property type="match status" value="1"/>
</dbReference>
<keyword evidence="1" id="KW-1133">Transmembrane helix</keyword>
<evidence type="ECO:0000256" key="1">
    <source>
        <dbReference type="SAM" id="Phobius"/>
    </source>
</evidence>
<feature type="transmembrane region" description="Helical" evidence="1">
    <location>
        <begin position="52"/>
        <end position="74"/>
    </location>
</feature>
<dbReference type="EMBL" id="SUPK01000011">
    <property type="protein sequence ID" value="TJY38927.1"/>
    <property type="molecule type" value="Genomic_DNA"/>
</dbReference>
<feature type="transmembrane region" description="Helical" evidence="1">
    <location>
        <begin position="263"/>
        <end position="286"/>
    </location>
</feature>
<dbReference type="RefSeq" id="WP_136779470.1">
    <property type="nucleotide sequence ID" value="NZ_SUPK01000011.1"/>
</dbReference>
<sequence length="360" mass="40120">MISWFMLGVINLVVILALALHPYIAAKAVLFGVYVPESDRSDPLVTGMRRRFALSVFFAAVLGDAAAARVVVASGGSDEVLMPVLFAIQILTVVIAYVRFRKAALQLKKDRGWESPAQAGKRVVNLQFHERSKSFNSAWYAVHLLIVAVSVIGAIVMWDRIPETLVTHYNGRWEADGWSEKSTGSVFQFNFIQLGMIVLFLLIHATVRHAKQVLDPAQPEKSMAREIRFRKQNAVFLWALSLMVVALFSLIQGSILYNWNHETVIAISIIFPAAVILFLILFMIYLSKQGWEGPNDPAFLEDNKWKAGGLFYYSKEDPALLVPKRIGLGYTINFAHPIGWVILGVILAAPLLIVIISLAN</sequence>
<organism evidence="4 5">
    <name type="scientific">Cohnella pontilimi</name>
    <dbReference type="NCBI Taxonomy" id="2564100"/>
    <lineage>
        <taxon>Bacteria</taxon>
        <taxon>Bacillati</taxon>
        <taxon>Bacillota</taxon>
        <taxon>Bacilli</taxon>
        <taxon>Bacillales</taxon>
        <taxon>Paenibacillaceae</taxon>
        <taxon>Cohnella</taxon>
    </lineage>
</organism>
<reference evidence="4 5" key="1">
    <citation type="submission" date="2019-04" db="EMBL/GenBank/DDBJ databases">
        <title>Cohnella sp. nov., isolated from soil.</title>
        <authorList>
            <person name="Kim W."/>
        </authorList>
    </citation>
    <scope>NUCLEOTIDE SEQUENCE [LARGE SCALE GENOMIC DNA]</scope>
    <source>
        <strain evidence="4 5">CAU 1483</strain>
    </source>
</reference>
<keyword evidence="1" id="KW-0472">Membrane</keyword>
<gene>
    <name evidence="4" type="ORF">E5161_19030</name>
</gene>
<feature type="transmembrane region" description="Helical" evidence="1">
    <location>
        <begin position="235"/>
        <end position="257"/>
    </location>
</feature>
<dbReference type="OrthoDB" id="157646at2"/>
<evidence type="ECO:0000313" key="5">
    <source>
        <dbReference type="Proteomes" id="UP000309673"/>
    </source>
</evidence>
<comment type="caution">
    <text evidence="4">The sequence shown here is derived from an EMBL/GenBank/DDBJ whole genome shotgun (WGS) entry which is preliminary data.</text>
</comment>
<evidence type="ECO:0000259" key="2">
    <source>
        <dbReference type="Pfam" id="PF07853"/>
    </source>
</evidence>
<accession>A0A4U0F305</accession>
<feature type="domain" description="DUF1648" evidence="2">
    <location>
        <begin position="145"/>
        <end position="193"/>
    </location>
</feature>
<dbReference type="AlphaFoldDB" id="A0A4U0F305"/>
<name>A0A4U0F305_9BACL</name>